<protein>
    <submittedName>
        <fullName evidence="2">Uncharacterized protein</fullName>
    </submittedName>
</protein>
<dbReference type="RefSeq" id="XP_040684759.1">
    <property type="nucleotide sequence ID" value="XM_040836423.1"/>
</dbReference>
<reference evidence="3" key="1">
    <citation type="journal article" date="2017" name="Genome Biol.">
        <title>Comparative genomics reveals high biological diversity and specific adaptations in the industrially and medically important fungal genus Aspergillus.</title>
        <authorList>
            <person name="de Vries R.P."/>
            <person name="Riley R."/>
            <person name="Wiebenga A."/>
            <person name="Aguilar-Osorio G."/>
            <person name="Amillis S."/>
            <person name="Uchima C.A."/>
            <person name="Anderluh G."/>
            <person name="Asadollahi M."/>
            <person name="Askin M."/>
            <person name="Barry K."/>
            <person name="Battaglia E."/>
            <person name="Bayram O."/>
            <person name="Benocci T."/>
            <person name="Braus-Stromeyer S.A."/>
            <person name="Caldana C."/>
            <person name="Canovas D."/>
            <person name="Cerqueira G.C."/>
            <person name="Chen F."/>
            <person name="Chen W."/>
            <person name="Choi C."/>
            <person name="Clum A."/>
            <person name="Dos Santos R.A."/>
            <person name="Damasio A.R."/>
            <person name="Diallinas G."/>
            <person name="Emri T."/>
            <person name="Fekete E."/>
            <person name="Flipphi M."/>
            <person name="Freyberg S."/>
            <person name="Gallo A."/>
            <person name="Gournas C."/>
            <person name="Habgood R."/>
            <person name="Hainaut M."/>
            <person name="Harispe M.L."/>
            <person name="Henrissat B."/>
            <person name="Hilden K.S."/>
            <person name="Hope R."/>
            <person name="Hossain A."/>
            <person name="Karabika E."/>
            <person name="Karaffa L."/>
            <person name="Karanyi Z."/>
            <person name="Krasevec N."/>
            <person name="Kuo A."/>
            <person name="Kusch H."/>
            <person name="LaButti K."/>
            <person name="Lagendijk E.L."/>
            <person name="Lapidus A."/>
            <person name="Levasseur A."/>
            <person name="Lindquist E."/>
            <person name="Lipzen A."/>
            <person name="Logrieco A.F."/>
            <person name="MacCabe A."/>
            <person name="Maekelae M.R."/>
            <person name="Malavazi I."/>
            <person name="Melin P."/>
            <person name="Meyer V."/>
            <person name="Mielnichuk N."/>
            <person name="Miskei M."/>
            <person name="Molnar A.P."/>
            <person name="Mule G."/>
            <person name="Ngan C.Y."/>
            <person name="Orejas M."/>
            <person name="Orosz E."/>
            <person name="Ouedraogo J.P."/>
            <person name="Overkamp K.M."/>
            <person name="Park H.-S."/>
            <person name="Perrone G."/>
            <person name="Piumi F."/>
            <person name="Punt P.J."/>
            <person name="Ram A.F."/>
            <person name="Ramon A."/>
            <person name="Rauscher S."/>
            <person name="Record E."/>
            <person name="Riano-Pachon D.M."/>
            <person name="Robert V."/>
            <person name="Roehrig J."/>
            <person name="Ruller R."/>
            <person name="Salamov A."/>
            <person name="Salih N.S."/>
            <person name="Samson R.A."/>
            <person name="Sandor E."/>
            <person name="Sanguinetti M."/>
            <person name="Schuetze T."/>
            <person name="Sepcic K."/>
            <person name="Shelest E."/>
            <person name="Sherlock G."/>
            <person name="Sophianopoulou V."/>
            <person name="Squina F.M."/>
            <person name="Sun H."/>
            <person name="Susca A."/>
            <person name="Todd R.B."/>
            <person name="Tsang A."/>
            <person name="Unkles S.E."/>
            <person name="van de Wiele N."/>
            <person name="van Rossen-Uffink D."/>
            <person name="Oliveira J.V."/>
            <person name="Vesth T.C."/>
            <person name="Visser J."/>
            <person name="Yu J.-H."/>
            <person name="Zhou M."/>
            <person name="Andersen M.R."/>
            <person name="Archer D.B."/>
            <person name="Baker S.E."/>
            <person name="Benoit I."/>
            <person name="Brakhage A.A."/>
            <person name="Braus G.H."/>
            <person name="Fischer R."/>
            <person name="Frisvad J.C."/>
            <person name="Goldman G.H."/>
            <person name="Houbraken J."/>
            <person name="Oakley B."/>
            <person name="Pocsi I."/>
            <person name="Scazzocchio C."/>
            <person name="Seiboth B."/>
            <person name="vanKuyk P.A."/>
            <person name="Wortman J."/>
            <person name="Dyer P.S."/>
            <person name="Grigoriev I.V."/>
        </authorList>
    </citation>
    <scope>NUCLEOTIDE SEQUENCE [LARGE SCALE GENOMIC DNA]</scope>
    <source>
        <strain evidence="3">DTO 134E9</strain>
    </source>
</reference>
<keyword evidence="3" id="KW-1185">Reference proteome</keyword>
<sequence length="55" mass="6617">MPRPTPYVGRTQRSKPIWLMISIIWMEMIHYSWFIQVNESYAYFSNGAEISNEMD</sequence>
<keyword evidence="1" id="KW-0812">Transmembrane</keyword>
<feature type="transmembrane region" description="Helical" evidence="1">
    <location>
        <begin position="17"/>
        <end position="35"/>
    </location>
</feature>
<dbReference type="AlphaFoldDB" id="A0A1L9R829"/>
<gene>
    <name evidence="2" type="ORF">ASPWEDRAFT_45028</name>
</gene>
<keyword evidence="1" id="KW-0472">Membrane</keyword>
<evidence type="ECO:0000313" key="2">
    <source>
        <dbReference type="EMBL" id="OJJ31082.1"/>
    </source>
</evidence>
<evidence type="ECO:0000256" key="1">
    <source>
        <dbReference type="SAM" id="Phobius"/>
    </source>
</evidence>
<evidence type="ECO:0000313" key="3">
    <source>
        <dbReference type="Proteomes" id="UP000184383"/>
    </source>
</evidence>
<name>A0A1L9R829_ASPWE</name>
<dbReference type="Proteomes" id="UP000184383">
    <property type="component" value="Unassembled WGS sequence"/>
</dbReference>
<dbReference type="VEuPathDB" id="FungiDB:ASPWEDRAFT_45028"/>
<organism evidence="2 3">
    <name type="scientific">Aspergillus wentii DTO 134E9</name>
    <dbReference type="NCBI Taxonomy" id="1073089"/>
    <lineage>
        <taxon>Eukaryota</taxon>
        <taxon>Fungi</taxon>
        <taxon>Dikarya</taxon>
        <taxon>Ascomycota</taxon>
        <taxon>Pezizomycotina</taxon>
        <taxon>Eurotiomycetes</taxon>
        <taxon>Eurotiomycetidae</taxon>
        <taxon>Eurotiales</taxon>
        <taxon>Aspergillaceae</taxon>
        <taxon>Aspergillus</taxon>
        <taxon>Aspergillus subgen. Cremei</taxon>
    </lineage>
</organism>
<keyword evidence="1" id="KW-1133">Transmembrane helix</keyword>
<accession>A0A1L9R829</accession>
<dbReference type="GeneID" id="63752271"/>
<dbReference type="EMBL" id="KV878216">
    <property type="protein sequence ID" value="OJJ31082.1"/>
    <property type="molecule type" value="Genomic_DNA"/>
</dbReference>
<proteinExistence type="predicted"/>